<evidence type="ECO:0000313" key="2">
    <source>
        <dbReference type="EMBL" id="VIP04936.1"/>
    </source>
</evidence>
<dbReference type="KEGG" id="tim:GMBLW1_42570"/>
<dbReference type="RefSeq" id="WP_162659953.1">
    <property type="nucleotide sequence ID" value="NZ_LR593887.1"/>
</dbReference>
<evidence type="ECO:0000313" key="3">
    <source>
        <dbReference type="Proteomes" id="UP000464378"/>
    </source>
</evidence>
<feature type="chain" id="PRO_5036383936" description="DUF3352 domain-containing protein" evidence="1">
    <location>
        <begin position="25"/>
        <end position="582"/>
    </location>
</feature>
<proteinExistence type="predicted"/>
<accession>A0A6C2YTX3</accession>
<dbReference type="EMBL" id="LR586016">
    <property type="protein sequence ID" value="VIP04936.1"/>
    <property type="molecule type" value="Genomic_DNA"/>
</dbReference>
<organism evidence="2">
    <name type="scientific">Tuwongella immobilis</name>
    <dbReference type="NCBI Taxonomy" id="692036"/>
    <lineage>
        <taxon>Bacteria</taxon>
        <taxon>Pseudomonadati</taxon>
        <taxon>Planctomycetota</taxon>
        <taxon>Planctomycetia</taxon>
        <taxon>Gemmatales</taxon>
        <taxon>Gemmataceae</taxon>
        <taxon>Tuwongella</taxon>
    </lineage>
</organism>
<evidence type="ECO:0000256" key="1">
    <source>
        <dbReference type="SAM" id="SignalP"/>
    </source>
</evidence>
<dbReference type="AlphaFoldDB" id="A0A6C2YTX3"/>
<protein>
    <recommendedName>
        <fullName evidence="4">DUF3352 domain-containing protein</fullName>
    </recommendedName>
</protein>
<evidence type="ECO:0008006" key="4">
    <source>
        <dbReference type="Google" id="ProtNLM"/>
    </source>
</evidence>
<name>A0A6C2YTX3_9BACT</name>
<keyword evidence="1" id="KW-0732">Signal</keyword>
<dbReference type="EMBL" id="LR593887">
    <property type="protein sequence ID" value="VTS07230.1"/>
    <property type="molecule type" value="Genomic_DNA"/>
</dbReference>
<keyword evidence="3" id="KW-1185">Reference proteome</keyword>
<feature type="signal peptide" evidence="1">
    <location>
        <begin position="1"/>
        <end position="24"/>
    </location>
</feature>
<dbReference type="InParanoid" id="A0A6C2YTX3"/>
<gene>
    <name evidence="2" type="ORF">GMBLW1_42570</name>
</gene>
<reference evidence="2" key="1">
    <citation type="submission" date="2019-04" db="EMBL/GenBank/DDBJ databases">
        <authorList>
            <consortium name="Science for Life Laboratories"/>
        </authorList>
    </citation>
    <scope>NUCLEOTIDE SEQUENCE</scope>
    <source>
        <strain evidence="2">MBLW1</strain>
    </source>
</reference>
<dbReference type="Proteomes" id="UP000464378">
    <property type="component" value="Chromosome"/>
</dbReference>
<sequence length="582" mass="64209">MRLHRLFGQFCLIACAISSRAAIAAETPPPLQLVPADADFVVEIPNPRLLAETLLKHPNLKAARELEAAKELLESTNLTRFLQLVSYYERDLGVTWPQLLDQLAGRGMVVAGKYANPDNTALLIGGTDDEQMQRFLALVRKVIESEYSRQESKLVVEESTGNGVTILSLGGQASVIHFDRTLIITGKPVKLEEVEKFRAASLARLVDSKKFKVSRNLKPKSPLAWAWFDLEDTKKSPEAQAILATPRNDPITTFLFAGLFDIYRRSPSLVVGLTEQNAQIKLGIKLPAGREGLSPDTVLHLSHDSKTMNSQPLLTPPGTVFSHSFYLDLAAFWNDREKIFAEGIAKSITEANKPFIPGLSNLTLSKILTSFGPHHRIVVAQVPRSTYATAKPNTELPDSAFVTTIPEASNRQAINAALRAGGLALSTVVKTRYTQEKIGEVTLVGYRFDEKTPLPDDEENLRYNYSPCFAFVGDQLIVASSLDLGRVLIADLQNPKGKPSQKSNMQMGFYAEGIAKLVTRAPESLITQAILSRALTIEEAKKEVEQGIAWLNRLGKIGITTEYLPKSFELSFTWTPRTTPSK</sequence>